<evidence type="ECO:0000313" key="2">
    <source>
        <dbReference type="EMBL" id="AYF31479.1"/>
    </source>
</evidence>
<feature type="domain" description="HTH cro/C1-type" evidence="1">
    <location>
        <begin position="43"/>
        <end position="74"/>
    </location>
</feature>
<dbReference type="RefSeq" id="WP_120573010.1">
    <property type="nucleotide sequence ID" value="NZ_CP024087.1"/>
</dbReference>
<accession>A0A386WWA6</accession>
<dbReference type="AlphaFoldDB" id="A0A386WWA6"/>
<dbReference type="InterPro" id="IPR001387">
    <property type="entry name" value="Cro/C1-type_HTH"/>
</dbReference>
<evidence type="ECO:0000313" key="3">
    <source>
        <dbReference type="Proteomes" id="UP000267804"/>
    </source>
</evidence>
<reference evidence="2 3" key="1">
    <citation type="submission" date="2017-10" db="EMBL/GenBank/DDBJ databases">
        <title>Integration of genomic and chemical information greatly accelerates assignment of the full stereostructure of myelolactone, a potent inhibitor of myeloma from a marine-derived Micromonospora.</title>
        <authorList>
            <person name="Kim M.C."/>
            <person name="Machado H."/>
            <person name="Jensen P.R."/>
            <person name="Fenical W."/>
        </authorList>
    </citation>
    <scope>NUCLEOTIDE SEQUENCE [LARGE SCALE GENOMIC DNA]</scope>
    <source>
        <strain evidence="2 3">CNY-010</strain>
    </source>
</reference>
<dbReference type="EMBL" id="CP024087">
    <property type="protein sequence ID" value="AYF31479.1"/>
    <property type="molecule type" value="Genomic_DNA"/>
</dbReference>
<evidence type="ECO:0000259" key="1">
    <source>
        <dbReference type="PROSITE" id="PS50943"/>
    </source>
</evidence>
<dbReference type="KEGG" id="mtua:CSH63_29340"/>
<dbReference type="CDD" id="cd00093">
    <property type="entry name" value="HTH_XRE"/>
    <property type="match status" value="1"/>
</dbReference>
<protein>
    <recommendedName>
        <fullName evidence="1">HTH cro/C1-type domain-containing protein</fullName>
    </recommendedName>
</protein>
<dbReference type="PROSITE" id="PS50943">
    <property type="entry name" value="HTH_CROC1"/>
    <property type="match status" value="1"/>
</dbReference>
<organism evidence="2 3">
    <name type="scientific">Micromonospora tulbaghiae</name>
    <dbReference type="NCBI Taxonomy" id="479978"/>
    <lineage>
        <taxon>Bacteria</taxon>
        <taxon>Bacillati</taxon>
        <taxon>Actinomycetota</taxon>
        <taxon>Actinomycetes</taxon>
        <taxon>Micromonosporales</taxon>
        <taxon>Micromonosporaceae</taxon>
        <taxon>Micromonospora</taxon>
    </lineage>
</organism>
<dbReference type="Proteomes" id="UP000267804">
    <property type="component" value="Chromosome"/>
</dbReference>
<proteinExistence type="predicted"/>
<gene>
    <name evidence="2" type="ORF">CSH63_29340</name>
</gene>
<name>A0A386WWA6_9ACTN</name>
<sequence>MPTVDIGPLGQQVASNVKALRGSTSLRELESRLRELGRPILASGLVKLEAGRRRVDIDDLVALARALRVPPIRLVLPLGTHDATEVLPGWTVDTQAAVRWFGGEGRLSWGLTQDEYDRRFGRGAQDPATGLYEWYEDPEADWEAGAGPALLLRRHEQKVADWDDARRIARIIAPGGGDQADDIRARLQAWAEEELRGVRAEIRRAGLVMPKLPAELAHIEVEKGRGDAGR</sequence>